<reference evidence="3 4" key="1">
    <citation type="submission" date="2019-04" db="EMBL/GenBank/DDBJ databases">
        <authorList>
            <person name="Jiang L."/>
        </authorList>
    </citation>
    <scope>NUCLEOTIDE SEQUENCE [LARGE SCALE GENOMIC DNA]</scope>
    <source>
        <strain evidence="3 4">YIM 131853</strain>
    </source>
</reference>
<gene>
    <name evidence="3" type="ORF">E6C64_07610</name>
    <name evidence="2" type="ORF">E6C64_08465</name>
</gene>
<evidence type="ECO:0000313" key="4">
    <source>
        <dbReference type="Proteomes" id="UP000309133"/>
    </source>
</evidence>
<feature type="region of interest" description="Disordered" evidence="1">
    <location>
        <begin position="703"/>
        <end position="753"/>
    </location>
</feature>
<dbReference type="EMBL" id="SSSM01000004">
    <property type="protein sequence ID" value="THG30663.1"/>
    <property type="molecule type" value="Genomic_DNA"/>
</dbReference>
<evidence type="ECO:0000313" key="3">
    <source>
        <dbReference type="EMBL" id="THG31900.1"/>
    </source>
</evidence>
<dbReference type="SUPFAM" id="SSF52540">
    <property type="entry name" value="P-loop containing nucleoside triphosphate hydrolases"/>
    <property type="match status" value="1"/>
</dbReference>
<dbReference type="Gene3D" id="3.40.50.300">
    <property type="entry name" value="P-loop containing nucleotide triphosphate hydrolases"/>
    <property type="match status" value="2"/>
</dbReference>
<feature type="compositionally biased region" description="Basic and acidic residues" evidence="1">
    <location>
        <begin position="727"/>
        <end position="753"/>
    </location>
</feature>
<organism evidence="3 4">
    <name type="scientific">Naasia lichenicola</name>
    <dbReference type="NCBI Taxonomy" id="2565933"/>
    <lineage>
        <taxon>Bacteria</taxon>
        <taxon>Bacillati</taxon>
        <taxon>Actinomycetota</taxon>
        <taxon>Actinomycetes</taxon>
        <taxon>Micrococcales</taxon>
        <taxon>Microbacteriaceae</taxon>
        <taxon>Naasia</taxon>
    </lineage>
</organism>
<evidence type="ECO:0000256" key="1">
    <source>
        <dbReference type="SAM" id="MobiDB-lite"/>
    </source>
</evidence>
<protein>
    <submittedName>
        <fullName evidence="3">Uncharacterized protein</fullName>
    </submittedName>
</protein>
<sequence length="753" mass="82278">MWMTLLALLLPSLLLPPGVLILKLQSQKQFDQQRIGYTLGFPPDLTGARMAVWIGSLRGLMPGKLARAFGMPSICFETIGTNSGIIHRLLVPAADADYIVGQLRSLIPGINVTPDHDRVREQWVAGISIRMSRPMQPMMPTSAEDMSTSLLASIATLGDKESVMIQWVITPAPAKMPPRSEGAASDQFGILRALSGRITASAEELEQRRTKLQEHNVLAAGRVVSLAETNARGRHLVDRVQKALAGMHTSSNRFKSKPLDLYGLAQVNEARTPILFDAQFSVTEAVGIFGWPIGSPYVAGLPRGAARHLHATAEIPQTGRLIGVSNVPGNERPVAVGYHEALSHTFIVGGTGSGKSALMANLFAQDVAHGYGAIVIDVGGSESHETLFSRALSYIPTERMQDVIIVDPKNGANRPVSFNVLDQGAPGVVGDQITQLFERIYGDSKSGVWLPQLIFHGLWTLAAAGGYAFTDIIPLVTPGANELAWADDIKRSVKDRDLQLFWQRWDNMPEATRNTYATPLLNRAWQLASRPETRHIIGQSKSSFQMDDVINQNKILLVNLAGIPSEAAKLIASLFMDALWNSAQRFTPSKPNFLFIDEAQLLKLPMNVQSMLQQARKHRLGVTVATQNIETLDPDVQTGVLTNALTKVIYQTEGRAARLWQGELGRKYFTEEDLARIGKYEAVAKIATESSGSSAPITLKVTAPLPTTGNDHHTVRLSSATYGRPVEQVRSEIENRRAPAPTPEDKRPPIGEW</sequence>
<dbReference type="EMBL" id="SSSM01000003">
    <property type="protein sequence ID" value="THG31900.1"/>
    <property type="molecule type" value="Genomic_DNA"/>
</dbReference>
<name>A0A4S4FMY8_9MICO</name>
<accession>A0A4S4FMY8</accession>
<evidence type="ECO:0000313" key="2">
    <source>
        <dbReference type="EMBL" id="THG30663.1"/>
    </source>
</evidence>
<dbReference type="InterPro" id="IPR051162">
    <property type="entry name" value="T4SS_component"/>
</dbReference>
<dbReference type="PANTHER" id="PTHR30121:SF6">
    <property type="entry name" value="SLR6007 PROTEIN"/>
    <property type="match status" value="1"/>
</dbReference>
<dbReference type="InterPro" id="IPR027417">
    <property type="entry name" value="P-loop_NTPase"/>
</dbReference>
<dbReference type="Proteomes" id="UP000309133">
    <property type="component" value="Unassembled WGS sequence"/>
</dbReference>
<dbReference type="PANTHER" id="PTHR30121">
    <property type="entry name" value="UNCHARACTERIZED PROTEIN YJGR-RELATED"/>
    <property type="match status" value="1"/>
</dbReference>
<dbReference type="RefSeq" id="WP_136427020.1">
    <property type="nucleotide sequence ID" value="NZ_SSSM01000003.1"/>
</dbReference>
<keyword evidence="4" id="KW-1185">Reference proteome</keyword>
<proteinExistence type="predicted"/>
<comment type="caution">
    <text evidence="3">The sequence shown here is derived from an EMBL/GenBank/DDBJ whole genome shotgun (WGS) entry which is preliminary data.</text>
</comment>
<dbReference type="AlphaFoldDB" id="A0A4S4FMY8"/>